<name>A0A212U0Q9_9MICO</name>
<keyword evidence="2" id="KW-1185">Reference proteome</keyword>
<sequence length="128" mass="14624">MTTVRTRRVADHVEDPDGTEGLAVLVDRLWPRGVRKEALPHDLWPKAVAPSTELRQWFHAVEGEERTARFEEFAERYTAELAGGEPHEALRELAREARQADVVTLLFAARDTEHNHAQVLARALRRLL</sequence>
<dbReference type="InterPro" id="IPR052552">
    <property type="entry name" value="YeaO-like"/>
</dbReference>
<evidence type="ECO:0000313" key="2">
    <source>
        <dbReference type="Proteomes" id="UP000198122"/>
    </source>
</evidence>
<proteinExistence type="predicted"/>
<dbReference type="EMBL" id="FYEZ01000002">
    <property type="protein sequence ID" value="SNC71845.1"/>
    <property type="molecule type" value="Genomic_DNA"/>
</dbReference>
<evidence type="ECO:0000313" key="1">
    <source>
        <dbReference type="EMBL" id="SNC71845.1"/>
    </source>
</evidence>
<dbReference type="PANTHER" id="PTHR36849">
    <property type="entry name" value="CYTOPLASMIC PROTEIN-RELATED"/>
    <property type="match status" value="1"/>
</dbReference>
<dbReference type="RefSeq" id="WP_088818574.1">
    <property type="nucleotide sequence ID" value="NZ_FYEZ01000002.1"/>
</dbReference>
<dbReference type="PANTHER" id="PTHR36849:SF1">
    <property type="entry name" value="CYTOPLASMIC PROTEIN"/>
    <property type="match status" value="1"/>
</dbReference>
<dbReference type="Pfam" id="PF22752">
    <property type="entry name" value="DUF488-N3i"/>
    <property type="match status" value="1"/>
</dbReference>
<organism evidence="1 2">
    <name type="scientific">Kytococcus aerolatus</name>
    <dbReference type="NCBI Taxonomy" id="592308"/>
    <lineage>
        <taxon>Bacteria</taxon>
        <taxon>Bacillati</taxon>
        <taxon>Actinomycetota</taxon>
        <taxon>Actinomycetes</taxon>
        <taxon>Micrococcales</taxon>
        <taxon>Kytococcaceae</taxon>
        <taxon>Kytococcus</taxon>
    </lineage>
</organism>
<accession>A0A212U0Q9</accession>
<dbReference type="AlphaFoldDB" id="A0A212U0Q9"/>
<gene>
    <name evidence="1" type="ORF">SAMN05445756_1636</name>
</gene>
<dbReference type="Proteomes" id="UP000198122">
    <property type="component" value="Unassembled WGS sequence"/>
</dbReference>
<protein>
    <submittedName>
        <fullName evidence="1">Uncharacterized conserved protein YeaO, DUF488 family</fullName>
    </submittedName>
</protein>
<reference evidence="1 2" key="1">
    <citation type="submission" date="2017-06" db="EMBL/GenBank/DDBJ databases">
        <authorList>
            <person name="Kim H.J."/>
            <person name="Triplett B.A."/>
        </authorList>
    </citation>
    <scope>NUCLEOTIDE SEQUENCE [LARGE SCALE GENOMIC DNA]</scope>
    <source>
        <strain evidence="1 2">DSM 22179</strain>
    </source>
</reference>
<dbReference type="OrthoDB" id="9790745at2"/>